<dbReference type="PANTHER" id="PTHR35585:SF1">
    <property type="entry name" value="HHE DOMAIN PROTEIN (AFU_ORTHOLOGUE AFUA_4G00730)"/>
    <property type="match status" value="1"/>
</dbReference>
<dbReference type="EMBL" id="JBHUEJ010000049">
    <property type="protein sequence ID" value="MFD1712790.1"/>
    <property type="molecule type" value="Genomic_DNA"/>
</dbReference>
<reference evidence="4" key="1">
    <citation type="journal article" date="2019" name="Int. J. Syst. Evol. Microbiol.">
        <title>The Global Catalogue of Microorganisms (GCM) 10K type strain sequencing project: providing services to taxonomists for standard genome sequencing and annotation.</title>
        <authorList>
            <consortium name="The Broad Institute Genomics Platform"/>
            <consortium name="The Broad Institute Genome Sequencing Center for Infectious Disease"/>
            <person name="Wu L."/>
            <person name="Ma J."/>
        </authorList>
    </citation>
    <scope>NUCLEOTIDE SEQUENCE [LARGE SCALE GENOMIC DNA]</scope>
    <source>
        <strain evidence="4">LMG 29247</strain>
    </source>
</reference>
<feature type="domain" description="Hemerythrin-like" evidence="2">
    <location>
        <begin position="13"/>
        <end position="134"/>
    </location>
</feature>
<evidence type="ECO:0000259" key="2">
    <source>
        <dbReference type="Pfam" id="PF01814"/>
    </source>
</evidence>
<dbReference type="CDD" id="cd12108">
    <property type="entry name" value="Hr-like"/>
    <property type="match status" value="1"/>
</dbReference>
<accession>A0ABW4KXS6</accession>
<sequence length="199" mass="22562">MADAPKNNSLEQVIEMLTADHDKVRLLFREYKKLMDLDADADTRGAIAAQICHELTVHASIEEQYFYPVARKAIAEDAEECMDHADVEHQSLKRLIADIEAGHPDDEHYDAMVHVLQEYVAHHVCEEENEMFEELRHAQPNMQTVLRQMIDAKQSAVQQPKSPASQSKKEGSPARRSKSAARKQVRTSGSKKRTDKTDA</sequence>
<dbReference type="Proteomes" id="UP001597304">
    <property type="component" value="Unassembled WGS sequence"/>
</dbReference>
<name>A0ABW4KXS6_9BURK</name>
<dbReference type="InterPro" id="IPR012312">
    <property type="entry name" value="Hemerythrin-like"/>
</dbReference>
<evidence type="ECO:0000313" key="4">
    <source>
        <dbReference type="Proteomes" id="UP001597304"/>
    </source>
</evidence>
<dbReference type="Pfam" id="PF01814">
    <property type="entry name" value="Hemerythrin"/>
    <property type="match status" value="1"/>
</dbReference>
<feature type="compositionally biased region" description="Basic residues" evidence="1">
    <location>
        <begin position="175"/>
        <end position="199"/>
    </location>
</feature>
<dbReference type="RefSeq" id="WP_147914681.1">
    <property type="nucleotide sequence ID" value="NZ_JBHUEJ010000049.1"/>
</dbReference>
<keyword evidence="4" id="KW-1185">Reference proteome</keyword>
<evidence type="ECO:0000313" key="3">
    <source>
        <dbReference type="EMBL" id="MFD1712790.1"/>
    </source>
</evidence>
<dbReference type="Gene3D" id="1.20.120.520">
    <property type="entry name" value="nmb1532 protein domain like"/>
    <property type="match status" value="1"/>
</dbReference>
<feature type="compositionally biased region" description="Polar residues" evidence="1">
    <location>
        <begin position="155"/>
        <end position="166"/>
    </location>
</feature>
<organism evidence="3 4">
    <name type="scientific">Ottowia flava</name>
    <dbReference type="NCBI Taxonomy" id="2675430"/>
    <lineage>
        <taxon>Bacteria</taxon>
        <taxon>Pseudomonadati</taxon>
        <taxon>Pseudomonadota</taxon>
        <taxon>Betaproteobacteria</taxon>
        <taxon>Burkholderiales</taxon>
        <taxon>Comamonadaceae</taxon>
        <taxon>Ottowia</taxon>
    </lineage>
</organism>
<proteinExistence type="predicted"/>
<feature type="region of interest" description="Disordered" evidence="1">
    <location>
        <begin position="152"/>
        <end position="199"/>
    </location>
</feature>
<evidence type="ECO:0000256" key="1">
    <source>
        <dbReference type="SAM" id="MobiDB-lite"/>
    </source>
</evidence>
<protein>
    <submittedName>
        <fullName evidence="3">Hemerythrin domain-containing protein</fullName>
    </submittedName>
</protein>
<comment type="caution">
    <text evidence="3">The sequence shown here is derived from an EMBL/GenBank/DDBJ whole genome shotgun (WGS) entry which is preliminary data.</text>
</comment>
<dbReference type="PANTHER" id="PTHR35585">
    <property type="entry name" value="HHE DOMAIN PROTEIN (AFU_ORTHOLOGUE AFUA_4G00730)"/>
    <property type="match status" value="1"/>
</dbReference>
<gene>
    <name evidence="3" type="ORF">ACFSF0_19510</name>
</gene>